<sequence length="731" mass="81779">MKNQIFGLLFILFIFVSCKENAPTKPEEIIDDAIATETIGASGGTLETKEFKLEIPPGAFRTGAELKLYVEDKNEADENSVTKSYQLKGLPTEFTKSLKIGLKYNSTLINESFILFKQKFLFGETGDTLNISNLTQAYDSSGFLWSQLSLRSGNALSKVNSNKLFVDFTEFFGVSNFTTKTSAHFSLSLPSEISSKATLLLGFLENNYNKIINNVRLSFDNKWWEWPIKVTTIDVKSNSYFIYLARNYQTRQSFKAANILTQFQIDKNLLNQTDFNKTIVELGKDAVNFAMSIYFESSQDSWVRRAIYTWSEELFTENQNFVSPESFLKNSKLPLDVGVAQKEGAILNLEHGDGMSSLIKYLVDDETKFGKEGLKNTLESIQTGTNPVTALIKNVKALKTEWLTDYFQKYIGGKIYKVPASVFVDFQSLTGVWDIQNDADTLMEFKPTNAGVGKMPSLSAQLFLVNLKYPDIDPSKSLTVGVEGDINSDGFSTIIFGYKNGLLENLVQGYASESILEIPNLKNSGYTQFLIVVVNSNGVQPYDGEFNAYLTLKVEGNDNGGSNNILASNMCSISVVVNGRFRQGDGSEFDGKRDITGDAFSVKGSFSGNTFTGNYSNADPIYYETYEGALKITLNDSHSIVTSFKWTHNGKSYSGDFTRFDVGASNIPVGDPLVYYSDAYRIFRIEGVQTCNSLSSVEYQDYGRWFYDAESTLLSYTCDQESYIHIAFRQE</sequence>
<dbReference type="AlphaFoldDB" id="A0A3B1CRG2"/>
<accession>A0A3B1CRG2</accession>
<dbReference type="PROSITE" id="PS51257">
    <property type="entry name" value="PROKAR_LIPOPROTEIN"/>
    <property type="match status" value="1"/>
</dbReference>
<proteinExistence type="predicted"/>
<dbReference type="EMBL" id="UOGD01000376">
    <property type="protein sequence ID" value="VAX27253.1"/>
    <property type="molecule type" value="Genomic_DNA"/>
</dbReference>
<protein>
    <recommendedName>
        <fullName evidence="2">Lipoprotein</fullName>
    </recommendedName>
</protein>
<organism evidence="1">
    <name type="scientific">hydrothermal vent metagenome</name>
    <dbReference type="NCBI Taxonomy" id="652676"/>
    <lineage>
        <taxon>unclassified sequences</taxon>
        <taxon>metagenomes</taxon>
        <taxon>ecological metagenomes</taxon>
    </lineage>
</organism>
<reference evidence="1" key="1">
    <citation type="submission" date="2018-06" db="EMBL/GenBank/DDBJ databases">
        <authorList>
            <person name="Zhirakovskaya E."/>
        </authorList>
    </citation>
    <scope>NUCLEOTIDE SEQUENCE</scope>
</reference>
<name>A0A3B1CRG2_9ZZZZ</name>
<evidence type="ECO:0008006" key="2">
    <source>
        <dbReference type="Google" id="ProtNLM"/>
    </source>
</evidence>
<evidence type="ECO:0000313" key="1">
    <source>
        <dbReference type="EMBL" id="VAX27253.1"/>
    </source>
</evidence>
<gene>
    <name evidence="1" type="ORF">MNBD_IGNAVI01-1119</name>
</gene>